<keyword evidence="15" id="KW-1185">Reference proteome</keyword>
<evidence type="ECO:0000256" key="4">
    <source>
        <dbReference type="ARBA" id="ARBA00016218"/>
    </source>
</evidence>
<dbReference type="NCBIfam" id="TIGR01498">
    <property type="entry name" value="folK"/>
    <property type="match status" value="1"/>
</dbReference>
<organism evidence="14 15">
    <name type="scientific">Rhodanobacter lycopersici</name>
    <dbReference type="NCBI Taxonomy" id="3162487"/>
    <lineage>
        <taxon>Bacteria</taxon>
        <taxon>Pseudomonadati</taxon>
        <taxon>Pseudomonadota</taxon>
        <taxon>Gammaproteobacteria</taxon>
        <taxon>Lysobacterales</taxon>
        <taxon>Rhodanobacteraceae</taxon>
        <taxon>Rhodanobacter</taxon>
    </lineage>
</organism>
<dbReference type="SUPFAM" id="SSF55083">
    <property type="entry name" value="6-hydroxymethyl-7,8-dihydropterin pyrophosphokinase, HPPK"/>
    <property type="match status" value="1"/>
</dbReference>
<evidence type="ECO:0000256" key="8">
    <source>
        <dbReference type="ARBA" id="ARBA00022840"/>
    </source>
</evidence>
<sequence length="165" mass="17997">MTAAYVALGGNLGDPRQQLLDAVDALGRLPATRLLRRSRLYRTPPWGVLEQPPFINAAVLLDTRLAPHDLLGALLAIEQRAGRVRAERNGPRMLDLDLLHMEGVQLDDERLVLPHPRIAERAFVLLPLADLAPDLLLPGQGRVAELLAAADTRGCECLGEGRLAE</sequence>
<dbReference type="InterPro" id="IPR000550">
    <property type="entry name" value="Hppk"/>
</dbReference>
<evidence type="ECO:0000259" key="13">
    <source>
        <dbReference type="PROSITE" id="PS00794"/>
    </source>
</evidence>
<comment type="function">
    <text evidence="10">Catalyzes the transfer of pyrophosphate from adenosine triphosphate (ATP) to 6-hydroxymethyl-7,8-dihydropterin, an enzymatic step in folate biosynthesis pathway.</text>
</comment>
<evidence type="ECO:0000256" key="6">
    <source>
        <dbReference type="ARBA" id="ARBA00022741"/>
    </source>
</evidence>
<keyword evidence="7" id="KW-0418">Kinase</keyword>
<dbReference type="PANTHER" id="PTHR43071:SF1">
    <property type="entry name" value="2-AMINO-4-HYDROXY-6-HYDROXYMETHYLDIHYDROPTERIDINE PYROPHOSPHOKINASE"/>
    <property type="match status" value="1"/>
</dbReference>
<keyword evidence="8" id="KW-0067">ATP-binding</keyword>
<evidence type="ECO:0000313" key="14">
    <source>
        <dbReference type="EMBL" id="MEW9573220.1"/>
    </source>
</evidence>
<dbReference type="EMBL" id="JBFOHK010000004">
    <property type="protein sequence ID" value="MEW9573220.1"/>
    <property type="molecule type" value="Genomic_DNA"/>
</dbReference>
<dbReference type="Proteomes" id="UP001556220">
    <property type="component" value="Unassembled WGS sequence"/>
</dbReference>
<dbReference type="EC" id="2.7.6.3" evidence="3"/>
<evidence type="ECO:0000256" key="11">
    <source>
        <dbReference type="ARBA" id="ARBA00029766"/>
    </source>
</evidence>
<dbReference type="CDD" id="cd00483">
    <property type="entry name" value="HPPK"/>
    <property type="match status" value="1"/>
</dbReference>
<dbReference type="Gene3D" id="3.30.70.560">
    <property type="entry name" value="7,8-Dihydro-6-hydroxymethylpterin-pyrophosphokinase HPPK"/>
    <property type="match status" value="1"/>
</dbReference>
<protein>
    <recommendedName>
        <fullName evidence="4">2-amino-4-hydroxy-6-hydroxymethyldihydropteridine pyrophosphokinase</fullName>
        <ecNumber evidence="3">2.7.6.3</ecNumber>
    </recommendedName>
    <alternativeName>
        <fullName evidence="11">6-hydroxymethyl-7,8-dihydropterin pyrophosphokinase</fullName>
    </alternativeName>
    <alternativeName>
        <fullName evidence="12">7,8-dihydro-6-hydroxymethylpterin-pyrophosphokinase</fullName>
    </alternativeName>
</protein>
<dbReference type="InterPro" id="IPR035907">
    <property type="entry name" value="Hppk_sf"/>
</dbReference>
<evidence type="ECO:0000256" key="3">
    <source>
        <dbReference type="ARBA" id="ARBA00013253"/>
    </source>
</evidence>
<keyword evidence="9" id="KW-0289">Folate biosynthesis</keyword>
<evidence type="ECO:0000256" key="12">
    <source>
        <dbReference type="ARBA" id="ARBA00033413"/>
    </source>
</evidence>
<name>A0ABV3QHF3_9GAMM</name>
<feature type="domain" description="7,8-dihydro-6-hydroxymethylpterin-pyrophosphokinase" evidence="13">
    <location>
        <begin position="88"/>
        <end position="99"/>
    </location>
</feature>
<comment type="caution">
    <text evidence="14">The sequence shown here is derived from an EMBL/GenBank/DDBJ whole genome shotgun (WGS) entry which is preliminary data.</text>
</comment>
<gene>
    <name evidence="14" type="primary">folK</name>
    <name evidence="14" type="ORF">ABQJ54_15795</name>
</gene>
<dbReference type="GO" id="GO:0003848">
    <property type="term" value="F:2-amino-4-hydroxy-6-hydroxymethyldihydropteridine diphosphokinase activity"/>
    <property type="evidence" value="ECO:0007669"/>
    <property type="project" value="UniProtKB-EC"/>
</dbReference>
<evidence type="ECO:0000256" key="9">
    <source>
        <dbReference type="ARBA" id="ARBA00022909"/>
    </source>
</evidence>
<evidence type="ECO:0000313" key="15">
    <source>
        <dbReference type="Proteomes" id="UP001556220"/>
    </source>
</evidence>
<dbReference type="RefSeq" id="WP_367855271.1">
    <property type="nucleotide sequence ID" value="NZ_JBFOHK010000004.1"/>
</dbReference>
<proteinExistence type="inferred from homology"/>
<keyword evidence="6" id="KW-0547">Nucleotide-binding</keyword>
<dbReference type="PANTHER" id="PTHR43071">
    <property type="entry name" value="2-AMINO-4-HYDROXY-6-HYDROXYMETHYLDIHYDROPTERIDINE PYROPHOSPHOKINASE"/>
    <property type="match status" value="1"/>
</dbReference>
<evidence type="ECO:0000256" key="2">
    <source>
        <dbReference type="ARBA" id="ARBA00005810"/>
    </source>
</evidence>
<evidence type="ECO:0000256" key="5">
    <source>
        <dbReference type="ARBA" id="ARBA00022679"/>
    </source>
</evidence>
<dbReference type="PROSITE" id="PS00794">
    <property type="entry name" value="HPPK"/>
    <property type="match status" value="1"/>
</dbReference>
<keyword evidence="5 14" id="KW-0808">Transferase</keyword>
<dbReference type="Pfam" id="PF01288">
    <property type="entry name" value="HPPK"/>
    <property type="match status" value="1"/>
</dbReference>
<reference evidence="14 15" key="1">
    <citation type="submission" date="2024-06" db="EMBL/GenBank/DDBJ databases">
        <authorList>
            <person name="Woo H."/>
        </authorList>
    </citation>
    <scope>NUCLEOTIDE SEQUENCE [LARGE SCALE GENOMIC DNA]</scope>
    <source>
        <strain evidence="14 15">Si-c</strain>
    </source>
</reference>
<evidence type="ECO:0000256" key="1">
    <source>
        <dbReference type="ARBA" id="ARBA00005051"/>
    </source>
</evidence>
<evidence type="ECO:0000256" key="7">
    <source>
        <dbReference type="ARBA" id="ARBA00022777"/>
    </source>
</evidence>
<accession>A0ABV3QHF3</accession>
<comment type="pathway">
    <text evidence="1">Cofactor biosynthesis; tetrahydrofolate biosynthesis; 2-amino-4-hydroxy-6-hydroxymethyl-7,8-dihydropteridine diphosphate from 7,8-dihydroneopterin triphosphate: step 4/4.</text>
</comment>
<comment type="similarity">
    <text evidence="2">Belongs to the HPPK family.</text>
</comment>
<evidence type="ECO:0000256" key="10">
    <source>
        <dbReference type="ARBA" id="ARBA00029409"/>
    </source>
</evidence>